<dbReference type="EMBL" id="BGPR01017445">
    <property type="protein sequence ID" value="GBN76193.1"/>
    <property type="molecule type" value="Genomic_DNA"/>
</dbReference>
<sequence length="98" mass="11440">MNGNVHTGIEKVRVSQKATCNQFPWHRRSRDTNPSHIYVPVIIAVTIQLGYGAESPQKYLPVIIDFYLFLWRYFVPWAFDECNTRIDFPASKLLNHTT</sequence>
<evidence type="ECO:0000313" key="1">
    <source>
        <dbReference type="EMBL" id="GBN76193.1"/>
    </source>
</evidence>
<gene>
    <name evidence="1" type="ORF">AVEN_246425_1</name>
    <name evidence="2" type="ORF">AVEN_267550_1</name>
</gene>
<reference evidence="1 3" key="1">
    <citation type="journal article" date="2019" name="Sci. Rep.">
        <title>Orb-weaving spider Araneus ventricosus genome elucidates the spidroin gene catalogue.</title>
        <authorList>
            <person name="Kono N."/>
            <person name="Nakamura H."/>
            <person name="Ohtoshi R."/>
            <person name="Moran D.A.P."/>
            <person name="Shinohara A."/>
            <person name="Yoshida Y."/>
            <person name="Fujiwara M."/>
            <person name="Mori M."/>
            <person name="Tomita M."/>
            <person name="Arakawa K."/>
        </authorList>
    </citation>
    <scope>NUCLEOTIDE SEQUENCE [LARGE SCALE GENOMIC DNA]</scope>
</reference>
<name>A0A4Y2RKH6_ARAVE</name>
<keyword evidence="3" id="KW-1185">Reference proteome</keyword>
<dbReference type="EMBL" id="BGPR01017447">
    <property type="protein sequence ID" value="GBN76196.1"/>
    <property type="molecule type" value="Genomic_DNA"/>
</dbReference>
<comment type="caution">
    <text evidence="1">The sequence shown here is derived from an EMBL/GenBank/DDBJ whole genome shotgun (WGS) entry which is preliminary data.</text>
</comment>
<organism evidence="1 3">
    <name type="scientific">Araneus ventricosus</name>
    <name type="common">Orbweaver spider</name>
    <name type="synonym">Epeira ventricosa</name>
    <dbReference type="NCBI Taxonomy" id="182803"/>
    <lineage>
        <taxon>Eukaryota</taxon>
        <taxon>Metazoa</taxon>
        <taxon>Ecdysozoa</taxon>
        <taxon>Arthropoda</taxon>
        <taxon>Chelicerata</taxon>
        <taxon>Arachnida</taxon>
        <taxon>Araneae</taxon>
        <taxon>Araneomorphae</taxon>
        <taxon>Entelegynae</taxon>
        <taxon>Araneoidea</taxon>
        <taxon>Araneidae</taxon>
        <taxon>Araneus</taxon>
    </lineage>
</organism>
<evidence type="ECO:0000313" key="2">
    <source>
        <dbReference type="EMBL" id="GBN76196.1"/>
    </source>
</evidence>
<dbReference type="Proteomes" id="UP000499080">
    <property type="component" value="Unassembled WGS sequence"/>
</dbReference>
<proteinExistence type="predicted"/>
<dbReference type="AlphaFoldDB" id="A0A4Y2RKH6"/>
<protein>
    <submittedName>
        <fullName evidence="1">Uncharacterized protein</fullName>
    </submittedName>
</protein>
<evidence type="ECO:0000313" key="3">
    <source>
        <dbReference type="Proteomes" id="UP000499080"/>
    </source>
</evidence>
<accession>A0A4Y2RKH6</accession>